<name>A0A327NNE2_9BACT</name>
<accession>A0A327NNE2</accession>
<proteinExistence type="predicted"/>
<sequence length="254" mass="27617">MANIHQFYLEHMASKTGYRATWEPNRPLTIGAIVKLEQGVFSIQSSLEKEGIPMEVMDDTSEGVLDYSSSGSVQVGVKAAGQAPLAGSALTDADAGFSIDFSSDKSILFQADKTKTIQITNLGAIEREVIQRVNAGSWPKDWLIVTQLMQATTATIIISFSSNSKIDLKASANVGTPQLKLTDASLGLSVVSEKGSHFKSIAANGITPLYRVVGYRHPLFGHEQLSNRDDADELKKEQFRIQPFDPAELNEEAK</sequence>
<gene>
    <name evidence="1" type="ORF">HMF3257_20220</name>
</gene>
<reference evidence="1 2" key="1">
    <citation type="submission" date="2018-06" db="EMBL/GenBank/DDBJ databases">
        <title>Spirosoma sp. HMF3257 Genome sequencing and assembly.</title>
        <authorList>
            <person name="Kang H."/>
            <person name="Cha I."/>
            <person name="Kim H."/>
            <person name="Kang J."/>
            <person name="Joh K."/>
        </authorList>
    </citation>
    <scope>NUCLEOTIDE SEQUENCE [LARGE SCALE GENOMIC DNA]</scope>
    <source>
        <strain evidence="1 2">HMF3257</strain>
    </source>
</reference>
<evidence type="ECO:0000313" key="2">
    <source>
        <dbReference type="Proteomes" id="UP000249016"/>
    </source>
</evidence>
<evidence type="ECO:0000313" key="1">
    <source>
        <dbReference type="EMBL" id="RAI75909.1"/>
    </source>
</evidence>
<protein>
    <submittedName>
        <fullName evidence="1">Uncharacterized protein</fullName>
    </submittedName>
</protein>
<dbReference type="AlphaFoldDB" id="A0A327NNE2"/>
<dbReference type="EMBL" id="QLII01000001">
    <property type="protein sequence ID" value="RAI75909.1"/>
    <property type="molecule type" value="Genomic_DNA"/>
</dbReference>
<keyword evidence="2" id="KW-1185">Reference proteome</keyword>
<organism evidence="1 2">
    <name type="scientific">Spirosoma telluris</name>
    <dbReference type="NCBI Taxonomy" id="2183553"/>
    <lineage>
        <taxon>Bacteria</taxon>
        <taxon>Pseudomonadati</taxon>
        <taxon>Bacteroidota</taxon>
        <taxon>Cytophagia</taxon>
        <taxon>Cytophagales</taxon>
        <taxon>Cytophagaceae</taxon>
        <taxon>Spirosoma</taxon>
    </lineage>
</organism>
<dbReference type="Proteomes" id="UP000249016">
    <property type="component" value="Unassembled WGS sequence"/>
</dbReference>
<comment type="caution">
    <text evidence="1">The sequence shown here is derived from an EMBL/GenBank/DDBJ whole genome shotgun (WGS) entry which is preliminary data.</text>
</comment>